<dbReference type="Gene3D" id="3.10.180.10">
    <property type="entry name" value="2,3-Dihydroxybiphenyl 1,2-Dioxygenase, domain 1"/>
    <property type="match status" value="1"/>
</dbReference>
<dbReference type="GO" id="GO:0008168">
    <property type="term" value="F:methyltransferase activity"/>
    <property type="evidence" value="ECO:0007669"/>
    <property type="project" value="UniProtKB-KW"/>
</dbReference>
<name>A0A0R3KDS6_9BRAD</name>
<dbReference type="SUPFAM" id="SSF54593">
    <property type="entry name" value="Glyoxalase/Bleomycin resistance protein/Dihydroxybiphenyl dioxygenase"/>
    <property type="match status" value="1"/>
</dbReference>
<evidence type="ECO:0000259" key="1">
    <source>
        <dbReference type="Pfam" id="PF06983"/>
    </source>
</evidence>
<dbReference type="PANTHER" id="PTHR33990:SF1">
    <property type="entry name" value="PROTEIN YJDN"/>
    <property type="match status" value="1"/>
</dbReference>
<reference evidence="2 3" key="1">
    <citation type="submission" date="2014-03" db="EMBL/GenBank/DDBJ databases">
        <title>Bradyrhizobium valentinum sp. nov., isolated from effective nodules of Lupinus mariae-josephae, a lupine endemic of basic-lime soils in Eastern Spain.</title>
        <authorList>
            <person name="Duran D."/>
            <person name="Rey L."/>
            <person name="Navarro A."/>
            <person name="Busquets A."/>
            <person name="Imperial J."/>
            <person name="Ruiz-Argueso T."/>
        </authorList>
    </citation>
    <scope>NUCLEOTIDE SEQUENCE [LARGE SCALE GENOMIC DNA]</scope>
    <source>
        <strain evidence="2 3">PAC68</strain>
    </source>
</reference>
<dbReference type="PANTHER" id="PTHR33990">
    <property type="entry name" value="PROTEIN YJDN-RELATED"/>
    <property type="match status" value="1"/>
</dbReference>
<keyword evidence="3" id="KW-1185">Reference proteome</keyword>
<protein>
    <submittedName>
        <fullName evidence="2">3-demethylubiquinone-9 3-methyltransferase</fullName>
    </submittedName>
</protein>
<proteinExistence type="predicted"/>
<dbReference type="GO" id="GO:0032259">
    <property type="term" value="P:methylation"/>
    <property type="evidence" value="ECO:0007669"/>
    <property type="project" value="UniProtKB-KW"/>
</dbReference>
<gene>
    <name evidence="2" type="ORF">CQ12_30755</name>
</gene>
<accession>A0A0R3KDS6</accession>
<dbReference type="AlphaFoldDB" id="A0A0R3KDS6"/>
<dbReference type="InterPro" id="IPR029068">
    <property type="entry name" value="Glyas_Bleomycin-R_OHBP_Dase"/>
</dbReference>
<dbReference type="RefSeq" id="WP_057840618.1">
    <property type="nucleotide sequence ID" value="NZ_LLXZ01000222.1"/>
</dbReference>
<sequence length="137" mass="15004">MQVNPYLFFNGNCEEALNYYQKALGARIEAKMPYGDGPAEMPMPADWKTKIMHARITIDGEVLMASDATPGDYKAPQGISVALAVEDPADAERRFKALAEGGTVRMPFGPTFFSNGFGMCVDKFGIPWMVNSPKEGM</sequence>
<keyword evidence="2" id="KW-0489">Methyltransferase</keyword>
<dbReference type="OrthoDB" id="9795306at2"/>
<feature type="domain" description="PhnB-like" evidence="1">
    <location>
        <begin position="3"/>
        <end position="130"/>
    </location>
</feature>
<evidence type="ECO:0000313" key="2">
    <source>
        <dbReference type="EMBL" id="KRQ93879.1"/>
    </source>
</evidence>
<comment type="caution">
    <text evidence="2">The sequence shown here is derived from an EMBL/GenBank/DDBJ whole genome shotgun (WGS) entry which is preliminary data.</text>
</comment>
<dbReference type="InterPro" id="IPR028973">
    <property type="entry name" value="PhnB-like"/>
</dbReference>
<organism evidence="2 3">
    <name type="scientific">Bradyrhizobium jicamae</name>
    <dbReference type="NCBI Taxonomy" id="280332"/>
    <lineage>
        <taxon>Bacteria</taxon>
        <taxon>Pseudomonadati</taxon>
        <taxon>Pseudomonadota</taxon>
        <taxon>Alphaproteobacteria</taxon>
        <taxon>Hyphomicrobiales</taxon>
        <taxon>Nitrobacteraceae</taxon>
        <taxon>Bradyrhizobium</taxon>
    </lineage>
</organism>
<dbReference type="STRING" id="280332.CQ12_30755"/>
<keyword evidence="2" id="KW-0808">Transferase</keyword>
<dbReference type="Pfam" id="PF06983">
    <property type="entry name" value="3-dmu-9_3-mt"/>
    <property type="match status" value="1"/>
</dbReference>
<keyword evidence="2" id="KW-0830">Ubiquinone</keyword>
<evidence type="ECO:0000313" key="3">
    <source>
        <dbReference type="Proteomes" id="UP000050863"/>
    </source>
</evidence>
<dbReference type="CDD" id="cd06588">
    <property type="entry name" value="PhnB_like"/>
    <property type="match status" value="1"/>
</dbReference>
<dbReference type="Proteomes" id="UP000050863">
    <property type="component" value="Unassembled WGS sequence"/>
</dbReference>
<dbReference type="EMBL" id="LLXZ01000222">
    <property type="protein sequence ID" value="KRQ93879.1"/>
    <property type="molecule type" value="Genomic_DNA"/>
</dbReference>